<feature type="compositionally biased region" description="Low complexity" evidence="2">
    <location>
        <begin position="469"/>
        <end position="487"/>
    </location>
</feature>
<evidence type="ECO:0000313" key="5">
    <source>
        <dbReference type="Proteomes" id="UP001515480"/>
    </source>
</evidence>
<dbReference type="Gene3D" id="1.20.80.10">
    <property type="match status" value="1"/>
</dbReference>
<dbReference type="GO" id="GO:0000062">
    <property type="term" value="F:fatty-acyl-CoA binding"/>
    <property type="evidence" value="ECO:0007669"/>
    <property type="project" value="InterPro"/>
</dbReference>
<name>A0AB34K6I0_PRYPA</name>
<organism evidence="4 5">
    <name type="scientific">Prymnesium parvum</name>
    <name type="common">Toxic golden alga</name>
    <dbReference type="NCBI Taxonomy" id="97485"/>
    <lineage>
        <taxon>Eukaryota</taxon>
        <taxon>Haptista</taxon>
        <taxon>Haptophyta</taxon>
        <taxon>Prymnesiophyceae</taxon>
        <taxon>Prymnesiales</taxon>
        <taxon>Prymnesiaceae</taxon>
        <taxon>Prymnesium</taxon>
    </lineage>
</organism>
<feature type="coiled-coil region" evidence="1">
    <location>
        <begin position="204"/>
        <end position="245"/>
    </location>
</feature>
<dbReference type="InterPro" id="IPR035984">
    <property type="entry name" value="Acyl-CoA-binding_sf"/>
</dbReference>
<dbReference type="EMBL" id="JBGBPQ010000001">
    <property type="protein sequence ID" value="KAL1529911.1"/>
    <property type="molecule type" value="Genomic_DNA"/>
</dbReference>
<accession>A0AB34K6I0</accession>
<feature type="compositionally biased region" description="Low complexity" evidence="2">
    <location>
        <begin position="58"/>
        <end position="74"/>
    </location>
</feature>
<evidence type="ECO:0000259" key="3">
    <source>
        <dbReference type="PROSITE" id="PS51228"/>
    </source>
</evidence>
<dbReference type="PROSITE" id="PS51228">
    <property type="entry name" value="ACB_2"/>
    <property type="match status" value="1"/>
</dbReference>
<dbReference type="Pfam" id="PF00887">
    <property type="entry name" value="ACBP"/>
    <property type="match status" value="1"/>
</dbReference>
<dbReference type="InterPro" id="IPR000582">
    <property type="entry name" value="Acyl-CoA-binding_protein"/>
</dbReference>
<feature type="region of interest" description="Disordered" evidence="2">
    <location>
        <begin position="1"/>
        <end position="23"/>
    </location>
</feature>
<keyword evidence="1" id="KW-0175">Coiled coil</keyword>
<feature type="compositionally biased region" description="Basic and acidic residues" evidence="2">
    <location>
        <begin position="445"/>
        <end position="467"/>
    </location>
</feature>
<feature type="compositionally biased region" description="Polar residues" evidence="2">
    <location>
        <begin position="728"/>
        <end position="748"/>
    </location>
</feature>
<evidence type="ECO:0000256" key="1">
    <source>
        <dbReference type="SAM" id="Coils"/>
    </source>
</evidence>
<proteinExistence type="predicted"/>
<feature type="region of interest" description="Disordered" evidence="2">
    <location>
        <begin position="374"/>
        <end position="422"/>
    </location>
</feature>
<feature type="region of interest" description="Disordered" evidence="2">
    <location>
        <begin position="52"/>
        <end position="113"/>
    </location>
</feature>
<feature type="region of interest" description="Disordered" evidence="2">
    <location>
        <begin position="439"/>
        <end position="487"/>
    </location>
</feature>
<feature type="domain" description="ACB" evidence="3">
    <location>
        <begin position="569"/>
        <end position="660"/>
    </location>
</feature>
<feature type="compositionally biased region" description="Basic residues" evidence="2">
    <location>
        <begin position="374"/>
        <end position="384"/>
    </location>
</feature>
<dbReference type="InterPro" id="IPR014352">
    <property type="entry name" value="FERM/acyl-CoA-bd_prot_sf"/>
</dbReference>
<feature type="compositionally biased region" description="Basic and acidic residues" evidence="2">
    <location>
        <begin position="521"/>
        <end position="541"/>
    </location>
</feature>
<sequence>MAADLEAPLLASASSGSRTTASREELLARGRQIFQQRRLGVPLVAVTPHRSTFRSLQPTPSTSASAAATRAAAALPPPHASTPACDSGNAACLPSPPAAPPAAPLPPAGGAAASQRGTVVGSAQSFLIDAVGPAAAAGEAAALGRRQFCEARGAFLATLEEARAVEAALAAEGSELSQAQVLLLALAAHGRALVQQSDHILEHLSRLQSDEKEAQHRLIEAKAENERLVKKIEIYQKRCAAVNEELASLSAGVEEAARARAERDELRESMGRALDLISAEKEAAERRAALAEAAVSSMKGALCHGSPLPTPCEAVDALQLQRWSSFIGHDVADEAADAALRSSRRAAPRAPALPPLLAADALLRRRSSLAVRRRQCSLRRHSPRRSCPTLSTPRSGPRAICSRPLPTTSVRRGRGASGSPRAFAPPCVRCDERVACRARSGESNGAREGESRDEARLNGGAHARDGTPAKAAAPRGEEQAAAGSDGDACDALVEASLRCDGSRQEKAADAHLTGRTGNCELRADDGAAEDGREGEGDRVQEDTTPPPPSEASEQPAGGEAPLEAPLLGFPEKFELCQRYVDEGPLKDNPSVTESDWLLLEALKQQALHGPCQVPSPGYMSSTSEARAKWKAWKELGNKSPVEAMYLFTQAVQELDSRWWTWPALGLCQREPARANGEGDAVAEPVGNGRVAHELKGDADAHDEERAPQLEPAAVACGGVAPAGDPSQRAPTASTPAAAQLASSATSGESMGDAPPQLATHGASNSEMPGDLEWRIEVIMRQHAEDCKRMNPSDAARFARQALNAVGVRGSARVGPAPSSPPSPTAPPLTAVWKGPYQV</sequence>
<feature type="region of interest" description="Disordered" evidence="2">
    <location>
        <begin position="809"/>
        <end position="838"/>
    </location>
</feature>
<feature type="compositionally biased region" description="Pro residues" evidence="2">
    <location>
        <begin position="817"/>
        <end position="826"/>
    </location>
</feature>
<reference evidence="4 5" key="1">
    <citation type="journal article" date="2024" name="Science">
        <title>Giant polyketide synthase enzymes in the biosynthesis of giant marine polyether toxins.</title>
        <authorList>
            <person name="Fallon T.R."/>
            <person name="Shende V.V."/>
            <person name="Wierzbicki I.H."/>
            <person name="Pendleton A.L."/>
            <person name="Watervoot N.F."/>
            <person name="Auber R.P."/>
            <person name="Gonzalez D.J."/>
            <person name="Wisecaver J.H."/>
            <person name="Moore B.S."/>
        </authorList>
    </citation>
    <scope>NUCLEOTIDE SEQUENCE [LARGE SCALE GENOMIC DNA]</scope>
    <source>
        <strain evidence="4 5">12B1</strain>
    </source>
</reference>
<dbReference type="SUPFAM" id="SSF47027">
    <property type="entry name" value="Acyl-CoA binding protein"/>
    <property type="match status" value="1"/>
</dbReference>
<protein>
    <recommendedName>
        <fullName evidence="3">ACB domain-containing protein</fullName>
    </recommendedName>
</protein>
<keyword evidence="5" id="KW-1185">Reference proteome</keyword>
<feature type="region of interest" description="Disordered" evidence="2">
    <location>
        <begin position="517"/>
        <end position="564"/>
    </location>
</feature>
<gene>
    <name evidence="4" type="ORF">AB1Y20_000839</name>
</gene>
<comment type="caution">
    <text evidence="4">The sequence shown here is derived from an EMBL/GenBank/DDBJ whole genome shotgun (WGS) entry which is preliminary data.</text>
</comment>
<evidence type="ECO:0000313" key="4">
    <source>
        <dbReference type="EMBL" id="KAL1529911.1"/>
    </source>
</evidence>
<dbReference type="AlphaFoldDB" id="A0AB34K6I0"/>
<feature type="region of interest" description="Disordered" evidence="2">
    <location>
        <begin position="716"/>
        <end position="767"/>
    </location>
</feature>
<feature type="compositionally biased region" description="Pro residues" evidence="2">
    <location>
        <begin position="94"/>
        <end position="107"/>
    </location>
</feature>
<feature type="compositionally biased region" description="Low complexity" evidence="2">
    <location>
        <begin position="11"/>
        <end position="20"/>
    </location>
</feature>
<evidence type="ECO:0000256" key="2">
    <source>
        <dbReference type="SAM" id="MobiDB-lite"/>
    </source>
</evidence>
<dbReference type="Proteomes" id="UP001515480">
    <property type="component" value="Unassembled WGS sequence"/>
</dbReference>